<keyword evidence="9" id="KW-1185">Reference proteome</keyword>
<dbReference type="Pfam" id="PF13499">
    <property type="entry name" value="EF-hand_7"/>
    <property type="match status" value="1"/>
</dbReference>
<dbReference type="Proteomes" id="UP001165082">
    <property type="component" value="Unassembled WGS sequence"/>
</dbReference>
<evidence type="ECO:0000256" key="3">
    <source>
        <dbReference type="ARBA" id="ARBA00022723"/>
    </source>
</evidence>
<evidence type="ECO:0000256" key="1">
    <source>
        <dbReference type="ARBA" id="ARBA00006049"/>
    </source>
</evidence>
<dbReference type="Gene3D" id="1.10.238.10">
    <property type="entry name" value="EF-hand"/>
    <property type="match status" value="1"/>
</dbReference>
<keyword evidence="3" id="KW-0479">Metal-binding</keyword>
<dbReference type="PROSITE" id="PS00018">
    <property type="entry name" value="EF_HAND_1"/>
    <property type="match status" value="3"/>
</dbReference>
<dbReference type="InterPro" id="IPR028846">
    <property type="entry name" value="Recoverin"/>
</dbReference>
<dbReference type="SMART" id="SM00054">
    <property type="entry name" value="EFh"/>
    <property type="match status" value="3"/>
</dbReference>
<organism evidence="8 9">
    <name type="scientific">Triparma retinervis</name>
    <dbReference type="NCBI Taxonomy" id="2557542"/>
    <lineage>
        <taxon>Eukaryota</taxon>
        <taxon>Sar</taxon>
        <taxon>Stramenopiles</taxon>
        <taxon>Ochrophyta</taxon>
        <taxon>Bolidophyceae</taxon>
        <taxon>Parmales</taxon>
        <taxon>Triparmaceae</taxon>
        <taxon>Triparma</taxon>
    </lineage>
</organism>
<evidence type="ECO:0000259" key="7">
    <source>
        <dbReference type="PROSITE" id="PS50222"/>
    </source>
</evidence>
<dbReference type="EMBL" id="BRXZ01007965">
    <property type="protein sequence ID" value="GMI37132.1"/>
    <property type="molecule type" value="Genomic_DNA"/>
</dbReference>
<dbReference type="GO" id="GO:0005509">
    <property type="term" value="F:calcium ion binding"/>
    <property type="evidence" value="ECO:0007669"/>
    <property type="project" value="InterPro"/>
</dbReference>
<keyword evidence="4" id="KW-0677">Repeat</keyword>
<dbReference type="PROSITE" id="PS50222">
    <property type="entry name" value="EF_HAND_2"/>
    <property type="match status" value="3"/>
</dbReference>
<dbReference type="PANTHER" id="PTHR23055">
    <property type="entry name" value="CALCIUM BINDING PROTEINS"/>
    <property type="match status" value="1"/>
</dbReference>
<feature type="domain" description="EF-hand" evidence="7">
    <location>
        <begin position="103"/>
        <end position="138"/>
    </location>
</feature>
<name>A0A9W7L757_9STRA</name>
<evidence type="ECO:0000256" key="5">
    <source>
        <dbReference type="ARBA" id="ARBA00022837"/>
    </source>
</evidence>
<comment type="similarity">
    <text evidence="1">Belongs to the recoverin family.</text>
</comment>
<evidence type="ECO:0000256" key="6">
    <source>
        <dbReference type="ARBA" id="ARBA00023288"/>
    </source>
</evidence>
<dbReference type="PRINTS" id="PR00450">
    <property type="entry name" value="RECOVERIN"/>
</dbReference>
<proteinExistence type="inferred from homology"/>
<accession>A0A9W7L757</accession>
<sequence length="227" mass="25576">MGACGSKKVVISASEVMHEANVHAKEHGATSLHFTKLQVSHMAELFNKLNDGQKSCTREQFKKIFNFDEKSLDILYDAFDTDHSGTLELAEMISGLSFICRGSVEEKLRFLFTVYDDDASGFLEHSELLPMFKKLTDQLVSLETAAKRRGGEIGEGNTSDDNNLMRGASRVKDLADEFKNMSDLDGDGKISYEEFEEYMSNNEMCKKFLKIMTETGNTLREENTNFS</sequence>
<keyword evidence="6" id="KW-0449">Lipoprotein</keyword>
<dbReference type="AlphaFoldDB" id="A0A9W7L757"/>
<evidence type="ECO:0000313" key="9">
    <source>
        <dbReference type="Proteomes" id="UP001165082"/>
    </source>
</evidence>
<dbReference type="InterPro" id="IPR018247">
    <property type="entry name" value="EF_Hand_1_Ca_BS"/>
</dbReference>
<evidence type="ECO:0000313" key="8">
    <source>
        <dbReference type="EMBL" id="GMI37132.1"/>
    </source>
</evidence>
<keyword evidence="2" id="KW-0519">Myristate</keyword>
<dbReference type="SUPFAM" id="SSF47473">
    <property type="entry name" value="EF-hand"/>
    <property type="match status" value="1"/>
</dbReference>
<dbReference type="PANTHER" id="PTHR23055:SF178">
    <property type="entry name" value="NEUROCALCIN HOMOLOG"/>
    <property type="match status" value="1"/>
</dbReference>
<keyword evidence="5" id="KW-0106">Calcium</keyword>
<feature type="domain" description="EF-hand" evidence="7">
    <location>
        <begin position="169"/>
        <end position="205"/>
    </location>
</feature>
<gene>
    <name evidence="8" type="ORF">TrRE_jg12433</name>
</gene>
<reference evidence="8" key="1">
    <citation type="submission" date="2022-07" db="EMBL/GenBank/DDBJ databases">
        <title>Genome analysis of Parmales, a sister group of diatoms, reveals the evolutionary specialization of diatoms from phago-mixotrophs to photoautotrophs.</title>
        <authorList>
            <person name="Ban H."/>
            <person name="Sato S."/>
            <person name="Yoshikawa S."/>
            <person name="Kazumasa Y."/>
            <person name="Nakamura Y."/>
            <person name="Ichinomiya M."/>
            <person name="Saitoh K."/>
            <person name="Sato N."/>
            <person name="Blanc-Mathieu R."/>
            <person name="Endo H."/>
            <person name="Kuwata A."/>
            <person name="Ogata H."/>
        </authorList>
    </citation>
    <scope>NUCLEOTIDE SEQUENCE</scope>
</reference>
<evidence type="ECO:0000256" key="4">
    <source>
        <dbReference type="ARBA" id="ARBA00022737"/>
    </source>
</evidence>
<comment type="caution">
    <text evidence="8">The sequence shown here is derived from an EMBL/GenBank/DDBJ whole genome shotgun (WGS) entry which is preliminary data.</text>
</comment>
<protein>
    <recommendedName>
        <fullName evidence="7">EF-hand domain-containing protein</fullName>
    </recommendedName>
</protein>
<dbReference type="InterPro" id="IPR011992">
    <property type="entry name" value="EF-hand-dom_pair"/>
</dbReference>
<feature type="domain" description="EF-hand" evidence="7">
    <location>
        <begin position="67"/>
        <end position="102"/>
    </location>
</feature>
<dbReference type="OrthoDB" id="191686at2759"/>
<evidence type="ECO:0000256" key="2">
    <source>
        <dbReference type="ARBA" id="ARBA00022707"/>
    </source>
</evidence>
<dbReference type="InterPro" id="IPR002048">
    <property type="entry name" value="EF_hand_dom"/>
</dbReference>